<dbReference type="EMBL" id="NNAY01000058">
    <property type="protein sequence ID" value="OXU31427.1"/>
    <property type="molecule type" value="Genomic_DNA"/>
</dbReference>
<comment type="caution">
    <text evidence="1">The sequence shown here is derived from an EMBL/GenBank/DDBJ whole genome shotgun (WGS) entry which is preliminary data.</text>
</comment>
<gene>
    <name evidence="1" type="ORF">TSAR_013712</name>
</gene>
<reference evidence="1 2" key="1">
    <citation type="journal article" date="2017" name="Curr. Biol.">
        <title>The Evolution of Venom by Co-option of Single-Copy Genes.</title>
        <authorList>
            <person name="Martinson E.O."/>
            <person name="Mrinalini"/>
            <person name="Kelkar Y.D."/>
            <person name="Chang C.H."/>
            <person name="Werren J.H."/>
        </authorList>
    </citation>
    <scope>NUCLEOTIDE SEQUENCE [LARGE SCALE GENOMIC DNA]</scope>
    <source>
        <strain evidence="1 2">Alberta</strain>
        <tissue evidence="1">Whole body</tissue>
    </source>
</reference>
<sequence>RRIFILFPIENFHNTCAKSNNGLVITVSRTTWSLSHPNSGVHHLSTAKYVTKKARCTNIMVLPYRILISKYS</sequence>
<dbReference type="AlphaFoldDB" id="A0A232FM44"/>
<name>A0A232FM44_9HYME</name>
<proteinExistence type="predicted"/>
<evidence type="ECO:0000313" key="1">
    <source>
        <dbReference type="EMBL" id="OXU31427.1"/>
    </source>
</evidence>
<feature type="non-terminal residue" evidence="1">
    <location>
        <position position="1"/>
    </location>
</feature>
<organism evidence="1 2">
    <name type="scientific">Trichomalopsis sarcophagae</name>
    <dbReference type="NCBI Taxonomy" id="543379"/>
    <lineage>
        <taxon>Eukaryota</taxon>
        <taxon>Metazoa</taxon>
        <taxon>Ecdysozoa</taxon>
        <taxon>Arthropoda</taxon>
        <taxon>Hexapoda</taxon>
        <taxon>Insecta</taxon>
        <taxon>Pterygota</taxon>
        <taxon>Neoptera</taxon>
        <taxon>Endopterygota</taxon>
        <taxon>Hymenoptera</taxon>
        <taxon>Apocrita</taxon>
        <taxon>Proctotrupomorpha</taxon>
        <taxon>Chalcidoidea</taxon>
        <taxon>Pteromalidae</taxon>
        <taxon>Pteromalinae</taxon>
        <taxon>Trichomalopsis</taxon>
    </lineage>
</organism>
<evidence type="ECO:0000313" key="2">
    <source>
        <dbReference type="Proteomes" id="UP000215335"/>
    </source>
</evidence>
<keyword evidence="2" id="KW-1185">Reference proteome</keyword>
<accession>A0A232FM44</accession>
<dbReference type="Proteomes" id="UP000215335">
    <property type="component" value="Unassembled WGS sequence"/>
</dbReference>
<protein>
    <submittedName>
        <fullName evidence="1">Uncharacterized protein</fullName>
    </submittedName>
</protein>